<accession>A7I0E4</accession>
<proteinExistence type="predicted"/>
<dbReference type="EMBL" id="CP000776">
    <property type="protein sequence ID" value="ABS52029.1"/>
    <property type="molecule type" value="Genomic_DNA"/>
</dbReference>
<dbReference type="KEGG" id="cha:CHAB381_0385"/>
<evidence type="ECO:0000313" key="1">
    <source>
        <dbReference type="EMBL" id="ABS52029.1"/>
    </source>
</evidence>
<sequence>MCSVTNFNTKFVIAKSLKDEGFGISFVDFNTKFVIAKLL</sequence>
<keyword evidence="2" id="KW-1185">Reference proteome</keyword>
<dbReference type="STRING" id="360107.CHAB381_0385"/>
<gene>
    <name evidence="1" type="ordered locus">CHAB381_0385</name>
</gene>
<evidence type="ECO:0000313" key="2">
    <source>
        <dbReference type="Proteomes" id="UP000002407"/>
    </source>
</evidence>
<organism evidence="1 2">
    <name type="scientific">Campylobacter hominis (strain ATCC BAA-381 / DSM 21671 / CCUG 45161 / LMG 19568 / NCTC 13146 / CH001A)</name>
    <dbReference type="NCBI Taxonomy" id="360107"/>
    <lineage>
        <taxon>Bacteria</taxon>
        <taxon>Pseudomonadati</taxon>
        <taxon>Campylobacterota</taxon>
        <taxon>Epsilonproteobacteria</taxon>
        <taxon>Campylobacterales</taxon>
        <taxon>Campylobacteraceae</taxon>
        <taxon>Campylobacter</taxon>
    </lineage>
</organism>
<dbReference type="HOGENOM" id="CLU_3325861_0_0_7"/>
<dbReference type="Proteomes" id="UP000002407">
    <property type="component" value="Chromosome"/>
</dbReference>
<dbReference type="AlphaFoldDB" id="A7I0E4"/>
<reference evidence="2" key="1">
    <citation type="submission" date="2007-07" db="EMBL/GenBank/DDBJ databases">
        <title>Complete genome sequence of Campylobacter hominis ATCC BAA-381, a commensal isolated from the human gastrointestinal tract.</title>
        <authorList>
            <person name="Fouts D.E."/>
            <person name="Mongodin E.F."/>
            <person name="Puiu D."/>
            <person name="Sebastian Y."/>
            <person name="Miller W.G."/>
            <person name="Mandrell R.E."/>
            <person name="Nelson K.E."/>
        </authorList>
    </citation>
    <scope>NUCLEOTIDE SEQUENCE [LARGE SCALE GENOMIC DNA]</scope>
    <source>
        <strain evidence="2">ATCC BAA-381 / LMG 19568 / NCTC 13146 / CH001A</strain>
    </source>
</reference>
<name>A7I0E4_CAMHC</name>
<protein>
    <submittedName>
        <fullName evidence="1">Uncharacterized protein</fullName>
    </submittedName>
</protein>